<comment type="subcellular location">
    <subcellularLocation>
        <location evidence="1">Membrane</location>
        <topology evidence="1">Multi-pass membrane protein</topology>
    </subcellularLocation>
</comment>
<gene>
    <name evidence="8" type="ORF">KCU98_g3597</name>
</gene>
<evidence type="ECO:0000256" key="2">
    <source>
        <dbReference type="ARBA" id="ARBA00022448"/>
    </source>
</evidence>
<reference evidence="8" key="1">
    <citation type="journal article" date="2021" name="J Fungi (Basel)">
        <title>Virulence traits and population genomics of the black yeast Aureobasidium melanogenum.</title>
        <authorList>
            <person name="Cernosa A."/>
            <person name="Sun X."/>
            <person name="Gostincar C."/>
            <person name="Fang C."/>
            <person name="Gunde-Cimerman N."/>
            <person name="Song Z."/>
        </authorList>
    </citation>
    <scope>NUCLEOTIDE SEQUENCE</scope>
    <source>
        <strain evidence="8">EXF-9298</strain>
    </source>
</reference>
<evidence type="ECO:0000256" key="6">
    <source>
        <dbReference type="SAM" id="Phobius"/>
    </source>
</evidence>
<dbReference type="Gene3D" id="1.20.1250.20">
    <property type="entry name" value="MFS general substrate transporter like domains"/>
    <property type="match status" value="1"/>
</dbReference>
<dbReference type="InterPro" id="IPR011701">
    <property type="entry name" value="MFS"/>
</dbReference>
<feature type="chain" id="PRO_5040127947" evidence="7">
    <location>
        <begin position="25"/>
        <end position="214"/>
    </location>
</feature>
<dbReference type="PROSITE" id="PS51257">
    <property type="entry name" value="PROKAR_LIPOPROTEIN"/>
    <property type="match status" value="1"/>
</dbReference>
<dbReference type="PANTHER" id="PTHR43791:SF92">
    <property type="entry name" value="AGL026WP"/>
    <property type="match status" value="1"/>
</dbReference>
<reference evidence="8" key="2">
    <citation type="submission" date="2021-08" db="EMBL/GenBank/DDBJ databases">
        <authorList>
            <person name="Gostincar C."/>
            <person name="Sun X."/>
            <person name="Song Z."/>
            <person name="Gunde-Cimerman N."/>
        </authorList>
    </citation>
    <scope>NUCLEOTIDE SEQUENCE</scope>
    <source>
        <strain evidence="8">EXF-9298</strain>
    </source>
</reference>
<evidence type="ECO:0000256" key="4">
    <source>
        <dbReference type="ARBA" id="ARBA00022989"/>
    </source>
</evidence>
<keyword evidence="3 6" id="KW-0812">Transmembrane</keyword>
<dbReference type="Pfam" id="PF07690">
    <property type="entry name" value="MFS_1"/>
    <property type="match status" value="1"/>
</dbReference>
<feature type="signal peptide" evidence="7">
    <location>
        <begin position="1"/>
        <end position="24"/>
    </location>
</feature>
<keyword evidence="2" id="KW-0813">Transport</keyword>
<feature type="transmembrane region" description="Helical" evidence="6">
    <location>
        <begin position="162"/>
        <end position="182"/>
    </location>
</feature>
<keyword evidence="4 6" id="KW-1133">Transmembrane helix</keyword>
<evidence type="ECO:0000313" key="9">
    <source>
        <dbReference type="Proteomes" id="UP000729357"/>
    </source>
</evidence>
<dbReference type="SUPFAM" id="SSF103473">
    <property type="entry name" value="MFS general substrate transporter"/>
    <property type="match status" value="1"/>
</dbReference>
<protein>
    <submittedName>
        <fullName evidence="8">MFS general substrate transporter</fullName>
    </submittedName>
</protein>
<dbReference type="AlphaFoldDB" id="A0A9P8FZF4"/>
<accession>A0A9P8FZF4</accession>
<organism evidence="8 9">
    <name type="scientific">Aureobasidium melanogenum</name>
    <name type="common">Aureobasidium pullulans var. melanogenum</name>
    <dbReference type="NCBI Taxonomy" id="46634"/>
    <lineage>
        <taxon>Eukaryota</taxon>
        <taxon>Fungi</taxon>
        <taxon>Dikarya</taxon>
        <taxon>Ascomycota</taxon>
        <taxon>Pezizomycotina</taxon>
        <taxon>Dothideomycetes</taxon>
        <taxon>Dothideomycetidae</taxon>
        <taxon>Dothideales</taxon>
        <taxon>Saccotheciaceae</taxon>
        <taxon>Aureobasidium</taxon>
    </lineage>
</organism>
<feature type="transmembrane region" description="Helical" evidence="6">
    <location>
        <begin position="72"/>
        <end position="92"/>
    </location>
</feature>
<dbReference type="PANTHER" id="PTHR43791">
    <property type="entry name" value="PERMEASE-RELATED"/>
    <property type="match status" value="1"/>
</dbReference>
<feature type="transmembrane region" description="Helical" evidence="6">
    <location>
        <begin position="37"/>
        <end position="60"/>
    </location>
</feature>
<dbReference type="Proteomes" id="UP000729357">
    <property type="component" value="Unassembled WGS sequence"/>
</dbReference>
<comment type="caution">
    <text evidence="8">The sequence shown here is derived from an EMBL/GenBank/DDBJ whole genome shotgun (WGS) entry which is preliminary data.</text>
</comment>
<evidence type="ECO:0000256" key="1">
    <source>
        <dbReference type="ARBA" id="ARBA00004141"/>
    </source>
</evidence>
<proteinExistence type="predicted"/>
<name>A0A9P8FZF4_AURME</name>
<feature type="non-terminal residue" evidence="8">
    <location>
        <position position="214"/>
    </location>
</feature>
<dbReference type="InterPro" id="IPR036259">
    <property type="entry name" value="MFS_trans_sf"/>
</dbReference>
<evidence type="ECO:0000313" key="8">
    <source>
        <dbReference type="EMBL" id="KAG9987069.1"/>
    </source>
</evidence>
<keyword evidence="9" id="KW-1185">Reference proteome</keyword>
<keyword evidence="5 6" id="KW-0472">Membrane</keyword>
<evidence type="ECO:0000256" key="5">
    <source>
        <dbReference type="ARBA" id="ARBA00023136"/>
    </source>
</evidence>
<evidence type="ECO:0000256" key="7">
    <source>
        <dbReference type="SAM" id="SignalP"/>
    </source>
</evidence>
<evidence type="ECO:0000256" key="3">
    <source>
        <dbReference type="ARBA" id="ARBA00022692"/>
    </source>
</evidence>
<dbReference type="GO" id="GO:0016020">
    <property type="term" value="C:membrane"/>
    <property type="evidence" value="ECO:0007669"/>
    <property type="project" value="UniProtKB-SubCell"/>
</dbReference>
<dbReference type="EMBL" id="JAHFXS010000254">
    <property type="protein sequence ID" value="KAG9987069.1"/>
    <property type="molecule type" value="Genomic_DNA"/>
</dbReference>
<dbReference type="GO" id="GO:0022857">
    <property type="term" value="F:transmembrane transporter activity"/>
    <property type="evidence" value="ECO:0007669"/>
    <property type="project" value="InterPro"/>
</dbReference>
<keyword evidence="7" id="KW-0732">Signal</keyword>
<sequence length="214" mass="23495">MILDKVKPSVFLPVIVCCWGAVSACSGAVQNYQGMICLRFCLGFVEAPFFPGLLFLFSSWYTKRELAKRISILYAAGKMAGAFGGLLGSAIMGGMDGKAGLAAWGWLSAFILPNYPDTTEWLTEQERYLAILRIAEDANEQDVHKSSSREGLKLAFTDPSLYILWFMQLSLNTAAAFTNFFPTIVKTLGYNKTQTLLLSAPPYVFAAIRGITNS</sequence>